<sequence>MAKDDDVKATAWTLRFKHGKHTILLFAEPLTPISTIKTELLTTLKERYPDGLPTSTADAPLPIPDSINEVLLGVPIDVYEPSKGWVEMGTVGSTKDCPKSLGLKDNSVIAFAFIEGDEGEEKVQFHVEWSSYEDQYPEDIGEDEE</sequence>
<dbReference type="EMBL" id="KZ679018">
    <property type="protein sequence ID" value="PSS08705.1"/>
    <property type="molecule type" value="Genomic_DNA"/>
</dbReference>
<dbReference type="Proteomes" id="UP000241818">
    <property type="component" value="Unassembled WGS sequence"/>
</dbReference>
<protein>
    <recommendedName>
        <fullName evidence="3">Ubiquitin-like domain-containing protein</fullName>
    </recommendedName>
</protein>
<name>A0A2T3AR09_AMORE</name>
<dbReference type="InParanoid" id="A0A2T3AR09"/>
<dbReference type="STRING" id="857342.A0A2T3AR09"/>
<keyword evidence="2" id="KW-1185">Reference proteome</keyword>
<evidence type="ECO:0000313" key="1">
    <source>
        <dbReference type="EMBL" id="PSS08705.1"/>
    </source>
</evidence>
<accession>A0A2T3AR09</accession>
<dbReference type="OrthoDB" id="5376498at2759"/>
<dbReference type="AlphaFoldDB" id="A0A2T3AR09"/>
<organism evidence="1 2">
    <name type="scientific">Amorphotheca resinae ATCC 22711</name>
    <dbReference type="NCBI Taxonomy" id="857342"/>
    <lineage>
        <taxon>Eukaryota</taxon>
        <taxon>Fungi</taxon>
        <taxon>Dikarya</taxon>
        <taxon>Ascomycota</taxon>
        <taxon>Pezizomycotina</taxon>
        <taxon>Leotiomycetes</taxon>
        <taxon>Helotiales</taxon>
        <taxon>Amorphothecaceae</taxon>
        <taxon>Amorphotheca</taxon>
    </lineage>
</organism>
<dbReference type="GeneID" id="36572046"/>
<dbReference type="RefSeq" id="XP_024717103.1">
    <property type="nucleotide sequence ID" value="XM_024863965.1"/>
</dbReference>
<evidence type="ECO:0000313" key="2">
    <source>
        <dbReference type="Proteomes" id="UP000241818"/>
    </source>
</evidence>
<gene>
    <name evidence="1" type="ORF">M430DRAFT_188411</name>
</gene>
<reference evidence="1 2" key="1">
    <citation type="journal article" date="2018" name="New Phytol.">
        <title>Comparative genomics and transcriptomics depict ericoid mycorrhizal fungi as versatile saprotrophs and plant mutualists.</title>
        <authorList>
            <person name="Martino E."/>
            <person name="Morin E."/>
            <person name="Grelet G.A."/>
            <person name="Kuo A."/>
            <person name="Kohler A."/>
            <person name="Daghino S."/>
            <person name="Barry K.W."/>
            <person name="Cichocki N."/>
            <person name="Clum A."/>
            <person name="Dockter R.B."/>
            <person name="Hainaut M."/>
            <person name="Kuo R.C."/>
            <person name="LaButti K."/>
            <person name="Lindahl B.D."/>
            <person name="Lindquist E.A."/>
            <person name="Lipzen A."/>
            <person name="Khouja H.R."/>
            <person name="Magnuson J."/>
            <person name="Murat C."/>
            <person name="Ohm R.A."/>
            <person name="Singer S.W."/>
            <person name="Spatafora J.W."/>
            <person name="Wang M."/>
            <person name="Veneault-Fourrey C."/>
            <person name="Henrissat B."/>
            <person name="Grigoriev I.V."/>
            <person name="Martin F.M."/>
            <person name="Perotto S."/>
        </authorList>
    </citation>
    <scope>NUCLEOTIDE SEQUENCE [LARGE SCALE GENOMIC DNA]</scope>
    <source>
        <strain evidence="1 2">ATCC 22711</strain>
    </source>
</reference>
<proteinExistence type="predicted"/>
<evidence type="ECO:0008006" key="3">
    <source>
        <dbReference type="Google" id="ProtNLM"/>
    </source>
</evidence>